<dbReference type="Gene3D" id="3.20.20.140">
    <property type="entry name" value="Metal-dependent hydrolases"/>
    <property type="match status" value="1"/>
</dbReference>
<keyword evidence="3" id="KW-0479">Metal-binding</keyword>
<keyword evidence="4" id="KW-0378">Hydrolase</keyword>
<evidence type="ECO:0000256" key="4">
    <source>
        <dbReference type="ARBA" id="ARBA00022801"/>
    </source>
</evidence>
<gene>
    <name evidence="7" type="primary">add</name>
    <name evidence="7" type="ORF">MC70_011480</name>
</gene>
<sequence>MEWNVNQTTLSRAQMVSLPKAEVHVHLEGCFEPEQLSAWALSSGIPMPRKQAELLNFNGLADFLDFLDWSCSLVSSRERLAQLSYSYAQRLSRDGGLYADLIFNPTHWKAWRGRLGDMIDAIDAGLRAAEEDGLASVGLCVSLLRRQTAAEASELVDFLTALRHPRVVALSVDGNEAVTKGSGARFAQAFAQAGRAGLKRTVHAGESSGAEGVRDAILLLGADRIDHGFRTIDDPAVVALLAERRIPIGVCLTSNIKLGVYPGYAEHPLRRLRDAGVIATINTDDPVLLHTTLVDEYLICQSEFAFSTQDIVDVALNAFAASFAGDEAKTEYRKKMDLWVASLNTENGDKR</sequence>
<feature type="domain" description="Adenosine deaminase" evidence="6">
    <location>
        <begin position="19"/>
        <end position="337"/>
    </location>
</feature>
<comment type="similarity">
    <text evidence="2">Belongs to the metallo-dependent hydrolases superfamily. Adenosine and AMP deaminases family.</text>
</comment>
<dbReference type="SUPFAM" id="SSF51556">
    <property type="entry name" value="Metallo-dependent hydrolases"/>
    <property type="match status" value="1"/>
</dbReference>
<protein>
    <submittedName>
        <fullName evidence="7">Adenosine deaminase</fullName>
    </submittedName>
</protein>
<name>A0AAP8PIU6_SERMA</name>
<dbReference type="InterPro" id="IPR032466">
    <property type="entry name" value="Metal_Hydrolase"/>
</dbReference>
<reference evidence="8" key="1">
    <citation type="submission" date="2017-12" db="EMBL/GenBank/DDBJ databases">
        <title>FDA dAtabase for Regulatory Grade micrObial Sequences (FDA-ARGOS): Supporting development and validation of Infectious Disease Dx tests.</title>
        <authorList>
            <person name="Campos J."/>
            <person name="Goldberg B."/>
            <person name="Tallon L."/>
            <person name="Sadzewicz L."/>
            <person name="Sengamalay N."/>
            <person name="Ott S."/>
            <person name="Godinez A."/>
            <person name="Nagaraj S."/>
            <person name="Vavikolanu K."/>
            <person name="Vyas G."/>
            <person name="Nadendla S."/>
            <person name="Aluvathingal J."/>
            <person name="Geyer C."/>
            <person name="Nandy P."/>
            <person name="Hobson J."/>
            <person name="Sichtig H."/>
        </authorList>
    </citation>
    <scope>NUCLEOTIDE SEQUENCE [LARGE SCALE GENOMIC DNA]</scope>
    <source>
        <strain evidence="8">FDAARGOS_79</strain>
    </source>
</reference>
<dbReference type="GO" id="GO:0016814">
    <property type="term" value="F:hydrolase activity, acting on carbon-nitrogen (but not peptide) bonds, in cyclic amidines"/>
    <property type="evidence" value="ECO:0007669"/>
    <property type="project" value="UniProtKB-ARBA"/>
</dbReference>
<dbReference type="PANTHER" id="PTHR43114:SF6">
    <property type="entry name" value="ADENINE DEAMINASE"/>
    <property type="match status" value="1"/>
</dbReference>
<dbReference type="GO" id="GO:0019239">
    <property type="term" value="F:deaminase activity"/>
    <property type="evidence" value="ECO:0007669"/>
    <property type="project" value="InterPro"/>
</dbReference>
<dbReference type="EMBL" id="JTBC02000002">
    <property type="protein sequence ID" value="PNO70586.1"/>
    <property type="molecule type" value="Genomic_DNA"/>
</dbReference>
<proteinExistence type="inferred from homology"/>
<dbReference type="GO" id="GO:0046872">
    <property type="term" value="F:metal ion binding"/>
    <property type="evidence" value="ECO:0007669"/>
    <property type="project" value="UniProtKB-KW"/>
</dbReference>
<dbReference type="Proteomes" id="UP000030378">
    <property type="component" value="Unassembled WGS sequence"/>
</dbReference>
<dbReference type="InterPro" id="IPR006330">
    <property type="entry name" value="Ado/ade_deaminase"/>
</dbReference>
<comment type="cofactor">
    <cofactor evidence="1">
        <name>Zn(2+)</name>
        <dbReference type="ChEBI" id="CHEBI:29105"/>
    </cofactor>
</comment>
<evidence type="ECO:0000313" key="7">
    <source>
        <dbReference type="EMBL" id="PNO70586.1"/>
    </source>
</evidence>
<evidence type="ECO:0000313" key="8">
    <source>
        <dbReference type="Proteomes" id="UP000030378"/>
    </source>
</evidence>
<evidence type="ECO:0000256" key="1">
    <source>
        <dbReference type="ARBA" id="ARBA00001947"/>
    </source>
</evidence>
<evidence type="ECO:0000259" key="6">
    <source>
        <dbReference type="Pfam" id="PF00962"/>
    </source>
</evidence>
<organism evidence="7 8">
    <name type="scientific">Serratia marcescens</name>
    <dbReference type="NCBI Taxonomy" id="615"/>
    <lineage>
        <taxon>Bacteria</taxon>
        <taxon>Pseudomonadati</taxon>
        <taxon>Pseudomonadota</taxon>
        <taxon>Gammaproteobacteria</taxon>
        <taxon>Enterobacterales</taxon>
        <taxon>Yersiniaceae</taxon>
        <taxon>Serratia</taxon>
    </lineage>
</organism>
<accession>A0AAP8PIU6</accession>
<dbReference type="AlphaFoldDB" id="A0AAP8PIU6"/>
<keyword evidence="5" id="KW-0862">Zinc</keyword>
<dbReference type="NCBIfam" id="TIGR01430">
    <property type="entry name" value="aden_deam"/>
    <property type="match status" value="1"/>
</dbReference>
<comment type="caution">
    <text evidence="7">The sequence shown here is derived from an EMBL/GenBank/DDBJ whole genome shotgun (WGS) entry which is preliminary data.</text>
</comment>
<dbReference type="Pfam" id="PF00962">
    <property type="entry name" value="A_deaminase"/>
    <property type="match status" value="1"/>
</dbReference>
<evidence type="ECO:0000256" key="5">
    <source>
        <dbReference type="ARBA" id="ARBA00022833"/>
    </source>
</evidence>
<dbReference type="PANTHER" id="PTHR43114">
    <property type="entry name" value="ADENINE DEAMINASE"/>
    <property type="match status" value="1"/>
</dbReference>
<evidence type="ECO:0000256" key="2">
    <source>
        <dbReference type="ARBA" id="ARBA00006676"/>
    </source>
</evidence>
<dbReference type="RefSeq" id="WP_102984728.1">
    <property type="nucleotide sequence ID" value="NZ_JTBC02000002.1"/>
</dbReference>
<dbReference type="InterPro" id="IPR001365">
    <property type="entry name" value="A_deaminase_dom"/>
</dbReference>
<evidence type="ECO:0000256" key="3">
    <source>
        <dbReference type="ARBA" id="ARBA00022723"/>
    </source>
</evidence>